<dbReference type="EMBL" id="CAMPGE010013299">
    <property type="protein sequence ID" value="CAI2372037.1"/>
    <property type="molecule type" value="Genomic_DNA"/>
</dbReference>
<evidence type="ECO:0000313" key="2">
    <source>
        <dbReference type="EMBL" id="CAI2372037.1"/>
    </source>
</evidence>
<accession>A0AAD1URQ4</accession>
<protein>
    <submittedName>
        <fullName evidence="2">Uncharacterized protein</fullName>
    </submittedName>
</protein>
<keyword evidence="3" id="KW-1185">Reference proteome</keyword>
<feature type="region of interest" description="Disordered" evidence="1">
    <location>
        <begin position="61"/>
        <end position="96"/>
    </location>
</feature>
<feature type="compositionally biased region" description="Basic and acidic residues" evidence="1">
    <location>
        <begin position="61"/>
        <end position="75"/>
    </location>
</feature>
<dbReference type="AlphaFoldDB" id="A0AAD1URQ4"/>
<name>A0AAD1URQ4_EUPCR</name>
<reference evidence="2" key="1">
    <citation type="submission" date="2023-07" db="EMBL/GenBank/DDBJ databases">
        <authorList>
            <consortium name="AG Swart"/>
            <person name="Singh M."/>
            <person name="Singh A."/>
            <person name="Seah K."/>
            <person name="Emmerich C."/>
        </authorList>
    </citation>
    <scope>NUCLEOTIDE SEQUENCE</scope>
    <source>
        <strain evidence="2">DP1</strain>
    </source>
</reference>
<organism evidence="2 3">
    <name type="scientific">Euplotes crassus</name>
    <dbReference type="NCBI Taxonomy" id="5936"/>
    <lineage>
        <taxon>Eukaryota</taxon>
        <taxon>Sar</taxon>
        <taxon>Alveolata</taxon>
        <taxon>Ciliophora</taxon>
        <taxon>Intramacronucleata</taxon>
        <taxon>Spirotrichea</taxon>
        <taxon>Hypotrichia</taxon>
        <taxon>Euplotida</taxon>
        <taxon>Euplotidae</taxon>
        <taxon>Moneuplotes</taxon>
    </lineage>
</organism>
<comment type="caution">
    <text evidence="2">The sequence shown here is derived from an EMBL/GenBank/DDBJ whole genome shotgun (WGS) entry which is preliminary data.</text>
</comment>
<sequence>MKSLLNFEKNLPEEILSEHIHCTGIRNSIHSESSVSDSPFQRDKRHKHFVEADSFSFLPNHKVDSNRDNKCKDTLQKSNSTNSSGSKIDSRRSSLQSEIKDLLHKAMRIRSTFYHESGRGVSSSQVVQHRASFSSEESDLSAPNNQEPSERLVTMNDVSCSKSF</sequence>
<gene>
    <name evidence="2" type="ORF">ECRASSUSDP1_LOCUS13364</name>
</gene>
<feature type="compositionally biased region" description="Polar residues" evidence="1">
    <location>
        <begin position="131"/>
        <end position="147"/>
    </location>
</feature>
<proteinExistence type="predicted"/>
<evidence type="ECO:0000256" key="1">
    <source>
        <dbReference type="SAM" id="MobiDB-lite"/>
    </source>
</evidence>
<feature type="region of interest" description="Disordered" evidence="1">
    <location>
        <begin position="117"/>
        <end position="164"/>
    </location>
</feature>
<dbReference type="Proteomes" id="UP001295684">
    <property type="component" value="Unassembled WGS sequence"/>
</dbReference>
<evidence type="ECO:0000313" key="3">
    <source>
        <dbReference type="Proteomes" id="UP001295684"/>
    </source>
</evidence>